<name>A0ABD3LM47_EUCGL</name>
<evidence type="ECO:0000259" key="2">
    <source>
        <dbReference type="PROSITE" id="PS50089"/>
    </source>
</evidence>
<dbReference type="PANTHER" id="PTHR34451:SF7">
    <property type="entry name" value="PHD FINGER FAMILY PROTEIN"/>
    <property type="match status" value="1"/>
</dbReference>
<dbReference type="Proteomes" id="UP001634007">
    <property type="component" value="Unassembled WGS sequence"/>
</dbReference>
<evidence type="ECO:0000256" key="1">
    <source>
        <dbReference type="PROSITE-ProRule" id="PRU00175"/>
    </source>
</evidence>
<dbReference type="CDD" id="cd15489">
    <property type="entry name" value="PHD_SF"/>
    <property type="match status" value="1"/>
</dbReference>
<evidence type="ECO:0000313" key="3">
    <source>
        <dbReference type="EMBL" id="KAL3752442.1"/>
    </source>
</evidence>
<proteinExistence type="predicted"/>
<keyword evidence="1" id="KW-0863">Zinc-finger</keyword>
<dbReference type="AlphaFoldDB" id="A0ABD3LM47"/>
<dbReference type="PANTHER" id="PTHR34451">
    <property type="entry name" value="PHD FINGER FAMILY PROTEIN"/>
    <property type="match status" value="1"/>
</dbReference>
<keyword evidence="4" id="KW-1185">Reference proteome</keyword>
<feature type="domain" description="RING-type" evidence="2">
    <location>
        <begin position="54"/>
        <end position="100"/>
    </location>
</feature>
<dbReference type="GO" id="GO:0008270">
    <property type="term" value="F:zinc ion binding"/>
    <property type="evidence" value="ECO:0007669"/>
    <property type="project" value="UniProtKB-KW"/>
</dbReference>
<sequence length="288" mass="31208">MKRGHDDLHRQQQQCRQCGAGAGERWLLHNVHHEAGYRLLCTHCVLSCFRGNFCPICLQVFDSPPHPNQCVKCLNCRSLSHVSCVTSSSNTNHHFHCPFCANPKFRFLSLGPLPNGNDKRLRADGNAGLEAITRGAAVGDDRGDDVRRVIDRESAKALVAAAKIACTTMSKAAANERFKAEVKVKEAALARKRAREALERVAFLTLREKERDLKAGVVNGVGFAPEQKVKARVIGNVAENDKMNQGVDGILGSSPKNGVSVAGGVQGERLHSVSPAAGLNNVQQNNFG</sequence>
<keyword evidence="1" id="KW-0479">Metal-binding</keyword>
<organism evidence="3 4">
    <name type="scientific">Eucalyptus globulus</name>
    <name type="common">Tasmanian blue gum</name>
    <dbReference type="NCBI Taxonomy" id="34317"/>
    <lineage>
        <taxon>Eukaryota</taxon>
        <taxon>Viridiplantae</taxon>
        <taxon>Streptophyta</taxon>
        <taxon>Embryophyta</taxon>
        <taxon>Tracheophyta</taxon>
        <taxon>Spermatophyta</taxon>
        <taxon>Magnoliopsida</taxon>
        <taxon>eudicotyledons</taxon>
        <taxon>Gunneridae</taxon>
        <taxon>Pentapetalae</taxon>
        <taxon>rosids</taxon>
        <taxon>malvids</taxon>
        <taxon>Myrtales</taxon>
        <taxon>Myrtaceae</taxon>
        <taxon>Myrtoideae</taxon>
        <taxon>Eucalypteae</taxon>
        <taxon>Eucalyptus</taxon>
    </lineage>
</organism>
<dbReference type="PROSITE" id="PS50089">
    <property type="entry name" value="ZF_RING_2"/>
    <property type="match status" value="1"/>
</dbReference>
<protein>
    <recommendedName>
        <fullName evidence="2">RING-type domain-containing protein</fullName>
    </recommendedName>
</protein>
<accession>A0ABD3LM47</accession>
<reference evidence="3 4" key="1">
    <citation type="submission" date="2024-11" db="EMBL/GenBank/DDBJ databases">
        <title>Chromosome-level genome assembly of Eucalyptus globulus Labill. provides insights into its genome evolution.</title>
        <authorList>
            <person name="Li X."/>
        </authorList>
    </citation>
    <scope>NUCLEOTIDE SEQUENCE [LARGE SCALE GENOMIC DNA]</scope>
    <source>
        <strain evidence="3">CL2024</strain>
        <tissue evidence="3">Fresh tender leaves</tissue>
    </source>
</reference>
<keyword evidence="1" id="KW-0862">Zinc</keyword>
<comment type="caution">
    <text evidence="3">The sequence shown here is derived from an EMBL/GenBank/DDBJ whole genome shotgun (WGS) entry which is preliminary data.</text>
</comment>
<dbReference type="EMBL" id="JBJKBG010000002">
    <property type="protein sequence ID" value="KAL3752442.1"/>
    <property type="molecule type" value="Genomic_DNA"/>
</dbReference>
<evidence type="ECO:0000313" key="4">
    <source>
        <dbReference type="Proteomes" id="UP001634007"/>
    </source>
</evidence>
<dbReference type="InterPro" id="IPR001841">
    <property type="entry name" value="Znf_RING"/>
</dbReference>
<gene>
    <name evidence="3" type="ORF">ACJRO7_013143</name>
</gene>